<proteinExistence type="inferred from homology"/>
<gene>
    <name evidence="9" type="ORF">BXT84_10380</name>
</gene>
<dbReference type="Gene3D" id="1.10.4160.10">
    <property type="entry name" value="Hydantoin permease"/>
    <property type="match status" value="1"/>
</dbReference>
<feature type="transmembrane region" description="Helical" evidence="8">
    <location>
        <begin position="52"/>
        <end position="70"/>
    </location>
</feature>
<feature type="transmembrane region" description="Helical" evidence="8">
    <location>
        <begin position="317"/>
        <end position="336"/>
    </location>
</feature>
<dbReference type="EMBL" id="CP019454">
    <property type="protein sequence ID" value="AUW94293.1"/>
    <property type="molecule type" value="Genomic_DNA"/>
</dbReference>
<reference evidence="9 10" key="1">
    <citation type="journal article" date="2019" name="Sci. Rep.">
        <title>Sulfobacillus thermotolerans: new insights into resistance and metabolic capacities of acidophilic chemolithotrophs.</title>
        <authorList>
            <person name="Panyushkina A.E."/>
            <person name="Babenko V.V."/>
            <person name="Nikitina A.S."/>
            <person name="Selezneva O.V."/>
            <person name="Tsaplina I.A."/>
            <person name="Letarova M.A."/>
            <person name="Kostryukova E.S."/>
            <person name="Letarov A.V."/>
        </authorList>
    </citation>
    <scope>NUCLEOTIDE SEQUENCE [LARGE SCALE GENOMIC DNA]</scope>
    <source>
        <strain evidence="9 10">Kr1</strain>
    </source>
</reference>
<evidence type="ECO:0000256" key="3">
    <source>
        <dbReference type="ARBA" id="ARBA00022448"/>
    </source>
</evidence>
<comment type="subcellular location">
    <subcellularLocation>
        <location evidence="1">Membrane</location>
        <topology evidence="1">Multi-pass membrane protein</topology>
    </subcellularLocation>
</comment>
<sequence>MKVEVRSIDYIPESERHGKVSNLFFIWFTSNMQITTIVTGALGIVLGLNLTGTLLAIVIGNALGAIFMAYHSAQGPKLGIPQMIQSRAQFGFYGAILPLLLVLMMYLGYFATSAVLGGQALAGWLGMPIDVAIILVSAINALLAIVGYDLIHHYERWAGYLFAIVFVILTVKLLNMLPHHYTPSGHFTWSTFLLAISISATWQITYAPYVADYSRYLPTTTSIRQSFLYTYFGSVIGTVWMMSLGAIAISFAAKAFNANSVSFVANHIGGSLSNIVFPVIILGIIGANVLNLYGVFMSTTTTLNAIKPWNFHVSSRITIVLAAAVLGTSLAIWGQGNFLNNYGNFLLIILYFLVPWTAINLTDFYFVRHGHYDVPSILHVGGQYPLFNFRTLITFFVTIAIEVPFINTTLYEGPLAKLLGGADISWIVGLIVASVLYYALMRPIQRKDSHQSIPEATATD</sequence>
<dbReference type="CDD" id="cd11484">
    <property type="entry name" value="SLC-NCS1sbd_CobB-like"/>
    <property type="match status" value="1"/>
</dbReference>
<dbReference type="PANTHER" id="PTHR31806:SF1">
    <property type="entry name" value="PURINE-CYTOSINE PERMEASE FCY2-RELATED"/>
    <property type="match status" value="1"/>
</dbReference>
<dbReference type="PIRSF" id="PIRSF002744">
    <property type="entry name" value="Pur-cyt_permease"/>
    <property type="match status" value="1"/>
</dbReference>
<evidence type="ECO:0000256" key="4">
    <source>
        <dbReference type="ARBA" id="ARBA00022692"/>
    </source>
</evidence>
<feature type="transmembrane region" description="Helical" evidence="8">
    <location>
        <begin position="90"/>
        <end position="111"/>
    </location>
</feature>
<evidence type="ECO:0000256" key="5">
    <source>
        <dbReference type="ARBA" id="ARBA00022989"/>
    </source>
</evidence>
<comment type="similarity">
    <text evidence="2 7">Belongs to the purine-cytosine permease (2.A.39) family.</text>
</comment>
<keyword evidence="3 7" id="KW-0813">Transport</keyword>
<keyword evidence="6 7" id="KW-0472">Membrane</keyword>
<evidence type="ECO:0000256" key="1">
    <source>
        <dbReference type="ARBA" id="ARBA00004141"/>
    </source>
</evidence>
<dbReference type="PANTHER" id="PTHR31806">
    <property type="entry name" value="PURINE-CYTOSINE PERMEASE FCY2-RELATED"/>
    <property type="match status" value="1"/>
</dbReference>
<feature type="transmembrane region" description="Helical" evidence="8">
    <location>
        <begin position="342"/>
        <end position="366"/>
    </location>
</feature>
<evidence type="ECO:0000256" key="6">
    <source>
        <dbReference type="ARBA" id="ARBA00023136"/>
    </source>
</evidence>
<accession>A0ABM6RS82</accession>
<evidence type="ECO:0000256" key="7">
    <source>
        <dbReference type="PIRNR" id="PIRNR002744"/>
    </source>
</evidence>
<feature type="transmembrane region" description="Helical" evidence="8">
    <location>
        <begin position="275"/>
        <end position="296"/>
    </location>
</feature>
<dbReference type="InterPro" id="IPR026030">
    <property type="entry name" value="Pur-cyt_permease_Fcy2/21/22"/>
</dbReference>
<evidence type="ECO:0000313" key="10">
    <source>
        <dbReference type="Proteomes" id="UP000325292"/>
    </source>
</evidence>
<feature type="transmembrane region" description="Helical" evidence="8">
    <location>
        <begin position="131"/>
        <end position="150"/>
    </location>
</feature>
<dbReference type="Pfam" id="PF02133">
    <property type="entry name" value="Transp_cyt_pur"/>
    <property type="match status" value="1"/>
</dbReference>
<dbReference type="InterPro" id="IPR001248">
    <property type="entry name" value="Pur-cyt_permease"/>
</dbReference>
<keyword evidence="4 8" id="KW-0812">Transmembrane</keyword>
<evidence type="ECO:0000313" key="9">
    <source>
        <dbReference type="EMBL" id="AUW94293.1"/>
    </source>
</evidence>
<protein>
    <submittedName>
        <fullName evidence="9">Cytosine permease</fullName>
    </submittedName>
</protein>
<dbReference type="Proteomes" id="UP000325292">
    <property type="component" value="Chromosome"/>
</dbReference>
<feature type="transmembrane region" description="Helical" evidence="8">
    <location>
        <begin position="187"/>
        <end position="207"/>
    </location>
</feature>
<feature type="transmembrane region" description="Helical" evidence="8">
    <location>
        <begin position="20"/>
        <end position="46"/>
    </location>
</feature>
<evidence type="ECO:0000256" key="2">
    <source>
        <dbReference type="ARBA" id="ARBA00008974"/>
    </source>
</evidence>
<keyword evidence="10" id="KW-1185">Reference proteome</keyword>
<evidence type="ECO:0000256" key="8">
    <source>
        <dbReference type="SAM" id="Phobius"/>
    </source>
</evidence>
<feature type="transmembrane region" description="Helical" evidence="8">
    <location>
        <begin position="387"/>
        <end position="406"/>
    </location>
</feature>
<feature type="transmembrane region" description="Helical" evidence="8">
    <location>
        <begin position="157"/>
        <end position="175"/>
    </location>
</feature>
<name>A0ABM6RS82_9FIRM</name>
<keyword evidence="5 8" id="KW-1133">Transmembrane helix</keyword>
<organism evidence="9 10">
    <name type="scientific">Sulfobacillus thermotolerans</name>
    <dbReference type="NCBI Taxonomy" id="338644"/>
    <lineage>
        <taxon>Bacteria</taxon>
        <taxon>Bacillati</taxon>
        <taxon>Bacillota</taxon>
        <taxon>Clostridia</taxon>
        <taxon>Eubacteriales</taxon>
        <taxon>Clostridiales Family XVII. Incertae Sedis</taxon>
        <taxon>Sulfobacillus</taxon>
    </lineage>
</organism>
<feature type="transmembrane region" description="Helical" evidence="8">
    <location>
        <begin position="228"/>
        <end position="255"/>
    </location>
</feature>
<feature type="transmembrane region" description="Helical" evidence="8">
    <location>
        <begin position="418"/>
        <end position="440"/>
    </location>
</feature>